<dbReference type="SUPFAM" id="SSF53756">
    <property type="entry name" value="UDP-Glycosyltransferase/glycogen phosphorylase"/>
    <property type="match status" value="1"/>
</dbReference>
<reference evidence="1 2" key="2">
    <citation type="submission" date="2020-06" db="EMBL/GenBank/DDBJ databases">
        <title>Ramlibacter rhizophilus sp. nov., isolated from rhizosphere soil of national flower Mugunghwa from South Korea.</title>
        <authorList>
            <person name="Zheng-Fei Y."/>
            <person name="Huan T."/>
        </authorList>
    </citation>
    <scope>NUCLEOTIDE SEQUENCE [LARGE SCALE GENOMIC DNA]</scope>
    <source>
        <strain evidence="1 2">B156</strain>
    </source>
</reference>
<keyword evidence="1" id="KW-0808">Transferase</keyword>
<dbReference type="Gene3D" id="3.40.50.2000">
    <property type="entry name" value="Glycogen Phosphorylase B"/>
    <property type="match status" value="1"/>
</dbReference>
<gene>
    <name evidence="1" type="ORF">HK415_02065</name>
</gene>
<accession>A0A849K3E3</accession>
<dbReference type="EMBL" id="JABFCS010000001">
    <property type="protein sequence ID" value="NNU42200.1"/>
    <property type="molecule type" value="Genomic_DNA"/>
</dbReference>
<sequence>MKVLFVTYGGGHVEMCLPVMRALRERIPGCDAQILALTTASGVARRAGEAPLGFLDFCTGAEGERALRYGERLVEGQQHPDVTREESLAYLGLNFLEWVDEMGEQAAWQRWRDVGRQGFRPLKLFQRILSQVRPDVVVATNSPRSEQAAIEAAHALGIPTLSMVDLFALPGDPYLSRKVHADLITVLSDATRDKLAAAGVPRERIVVTGNPAFDQLSGEDARNAAVHFRAERGWGERPLVLWAGHMEPADADPRWAGAALGDAVLETLLRWTLSHDDACLAVRYHPNEWHQFRQPAPHPRVHWSQPDRETLLPVLAAADVVVVQATTVGAQAHAAGKQVLGLAFSPLVQRSGMDYERLGMGVSAKDIASLPTLLERQLASVRRDRSPAGPRGQAAHRVALEIAGLAARRPEGNRA</sequence>
<dbReference type="RefSeq" id="WP_171556581.1">
    <property type="nucleotide sequence ID" value="NZ_JABFCS010000001.1"/>
</dbReference>
<comment type="caution">
    <text evidence="1">The sequence shown here is derived from an EMBL/GenBank/DDBJ whole genome shotgun (WGS) entry which is preliminary data.</text>
</comment>
<name>A0A849K3E3_9BURK</name>
<dbReference type="GO" id="GO:0016740">
    <property type="term" value="F:transferase activity"/>
    <property type="evidence" value="ECO:0007669"/>
    <property type="project" value="UniProtKB-KW"/>
</dbReference>
<dbReference type="AlphaFoldDB" id="A0A849K3E3"/>
<protein>
    <submittedName>
        <fullName evidence="1">UDP-glycosyltransferase</fullName>
    </submittedName>
</protein>
<dbReference type="Proteomes" id="UP000552954">
    <property type="component" value="Unassembled WGS sequence"/>
</dbReference>
<proteinExistence type="predicted"/>
<reference evidence="1 2" key="1">
    <citation type="submission" date="2020-05" db="EMBL/GenBank/DDBJ databases">
        <authorList>
            <person name="Khan S.A."/>
            <person name="Jeon C.O."/>
            <person name="Chun B.H."/>
        </authorList>
    </citation>
    <scope>NUCLEOTIDE SEQUENCE [LARGE SCALE GENOMIC DNA]</scope>
    <source>
        <strain evidence="1 2">B156</strain>
    </source>
</reference>
<evidence type="ECO:0000313" key="2">
    <source>
        <dbReference type="Proteomes" id="UP000552954"/>
    </source>
</evidence>
<evidence type="ECO:0000313" key="1">
    <source>
        <dbReference type="EMBL" id="NNU42200.1"/>
    </source>
</evidence>
<keyword evidence="2" id="KW-1185">Reference proteome</keyword>
<organism evidence="1 2">
    <name type="scientific">Ramlibacter montanisoli</name>
    <dbReference type="NCBI Taxonomy" id="2732512"/>
    <lineage>
        <taxon>Bacteria</taxon>
        <taxon>Pseudomonadati</taxon>
        <taxon>Pseudomonadota</taxon>
        <taxon>Betaproteobacteria</taxon>
        <taxon>Burkholderiales</taxon>
        <taxon>Comamonadaceae</taxon>
        <taxon>Ramlibacter</taxon>
    </lineage>
</organism>